<keyword evidence="2" id="KW-1185">Reference proteome</keyword>
<organism evidence="1 2">
    <name type="scientific">Gossypium arboreum</name>
    <name type="common">Tree cotton</name>
    <name type="synonym">Gossypium nanking</name>
    <dbReference type="NCBI Taxonomy" id="29729"/>
    <lineage>
        <taxon>Eukaryota</taxon>
        <taxon>Viridiplantae</taxon>
        <taxon>Streptophyta</taxon>
        <taxon>Embryophyta</taxon>
        <taxon>Tracheophyta</taxon>
        <taxon>Spermatophyta</taxon>
        <taxon>Magnoliopsida</taxon>
        <taxon>eudicotyledons</taxon>
        <taxon>Gunneridae</taxon>
        <taxon>Pentapetalae</taxon>
        <taxon>rosids</taxon>
        <taxon>malvids</taxon>
        <taxon>Malvales</taxon>
        <taxon>Malvaceae</taxon>
        <taxon>Malvoideae</taxon>
        <taxon>Gossypium</taxon>
    </lineage>
</organism>
<sequence>MASLRKKIVLWMINKYFGPYTCVVVGASQDHLRLDSDMISEIILSIVKMSPRISIPMLTVNIRSQYKYTPTYYKAWVTKQKAMDKFHHVWENLYNYLWKCCQVLDRYIPGSTTDLKTYYAYFSDQLPNICVILDRRPKILFVIELHGSPWDCTHHQYYLRYVRHMMSNLAECINSVLEGIRHLPVTLIVKETYFFLATLFLKRVTAYAGQIAGSSTGYDDILKEI</sequence>
<dbReference type="EMBL" id="JARKNE010000003">
    <property type="protein sequence ID" value="KAK5840370.1"/>
    <property type="molecule type" value="Genomic_DNA"/>
</dbReference>
<reference evidence="1 2" key="1">
    <citation type="submission" date="2023-03" db="EMBL/GenBank/DDBJ databases">
        <title>WGS of Gossypium arboreum.</title>
        <authorList>
            <person name="Yu D."/>
        </authorList>
    </citation>
    <scope>NUCLEOTIDE SEQUENCE [LARGE SCALE GENOMIC DNA]</scope>
    <source>
        <tissue evidence="1">Leaf</tissue>
    </source>
</reference>
<gene>
    <name evidence="1" type="ORF">PVK06_009267</name>
</gene>
<protein>
    <submittedName>
        <fullName evidence="1">Uncharacterized protein</fullName>
    </submittedName>
</protein>
<accession>A0ABR0QLY3</accession>
<evidence type="ECO:0000313" key="1">
    <source>
        <dbReference type="EMBL" id="KAK5840370.1"/>
    </source>
</evidence>
<name>A0ABR0QLY3_GOSAR</name>
<proteinExistence type="predicted"/>
<evidence type="ECO:0000313" key="2">
    <source>
        <dbReference type="Proteomes" id="UP001358586"/>
    </source>
</evidence>
<dbReference type="Proteomes" id="UP001358586">
    <property type="component" value="Chromosome 3"/>
</dbReference>
<comment type="caution">
    <text evidence="1">The sequence shown here is derived from an EMBL/GenBank/DDBJ whole genome shotgun (WGS) entry which is preliminary data.</text>
</comment>